<sequence>MESKIIQMRAGELAENRVHGVKPHVKVLPDTRNHQGFFVSEETYTLIEETEAGWAYICVDDSEDGFHARCHFVNPADIQFLNKKAASI</sequence>
<protein>
    <submittedName>
        <fullName evidence="1">Uncharacterized protein</fullName>
    </submittedName>
</protein>
<dbReference type="RefSeq" id="WP_023173673.1">
    <property type="nucleotide sequence ID" value="NC_022600.1"/>
</dbReference>
<dbReference type="KEGG" id="glj:GKIL_2267"/>
<dbReference type="EMBL" id="CP003587">
    <property type="protein sequence ID" value="AGY58513.1"/>
    <property type="molecule type" value="Genomic_DNA"/>
</dbReference>
<keyword evidence="2" id="KW-1185">Reference proteome</keyword>
<evidence type="ECO:0000313" key="1">
    <source>
        <dbReference type="EMBL" id="AGY58513.1"/>
    </source>
</evidence>
<dbReference type="eggNOG" id="ENOG5032YE9">
    <property type="taxonomic scope" value="Bacteria"/>
</dbReference>
<dbReference type="Proteomes" id="UP000017396">
    <property type="component" value="Chromosome"/>
</dbReference>
<reference evidence="1 2" key="1">
    <citation type="journal article" date="2013" name="PLoS ONE">
        <title>Cultivation and Complete Genome Sequencing of Gloeobacter kilaueensis sp. nov., from a Lava Cave in Kilauea Caldera, Hawai'i.</title>
        <authorList>
            <person name="Saw J.H."/>
            <person name="Schatz M."/>
            <person name="Brown M.V."/>
            <person name="Kunkel D.D."/>
            <person name="Foster J.S."/>
            <person name="Shick H."/>
            <person name="Christensen S."/>
            <person name="Hou S."/>
            <person name="Wan X."/>
            <person name="Donachie S.P."/>
        </authorList>
    </citation>
    <scope>NUCLEOTIDE SEQUENCE [LARGE SCALE GENOMIC DNA]</scope>
    <source>
        <strain evidence="2">JS</strain>
    </source>
</reference>
<evidence type="ECO:0000313" key="2">
    <source>
        <dbReference type="Proteomes" id="UP000017396"/>
    </source>
</evidence>
<dbReference type="HOGENOM" id="CLU_189848_1_0_3"/>
<dbReference type="AlphaFoldDB" id="U5QI14"/>
<name>U5QI14_GLOK1</name>
<organism evidence="1 2">
    <name type="scientific">Gloeobacter kilaueensis (strain ATCC BAA-2537 / CCAP 1431/1 / ULC 316 / JS1)</name>
    <dbReference type="NCBI Taxonomy" id="1183438"/>
    <lineage>
        <taxon>Bacteria</taxon>
        <taxon>Bacillati</taxon>
        <taxon>Cyanobacteriota</taxon>
        <taxon>Cyanophyceae</taxon>
        <taxon>Gloeobacterales</taxon>
        <taxon>Gloeobacteraceae</taxon>
        <taxon>Gloeobacter</taxon>
    </lineage>
</organism>
<dbReference type="STRING" id="1183438.GKIL_2267"/>
<accession>U5QI14</accession>
<proteinExistence type="predicted"/>
<gene>
    <name evidence="1" type="ORF">GKIL_2267</name>
</gene>